<reference evidence="2 3" key="1">
    <citation type="submission" date="2014-02" db="EMBL/GenBank/DDBJ databases">
        <title>The small core and large imbalanced accessory genome model reveals a collaborative survival strategy of Sorangium cellulosum strains in nature.</title>
        <authorList>
            <person name="Han K."/>
            <person name="Peng R."/>
            <person name="Blom J."/>
            <person name="Li Y.-Z."/>
        </authorList>
    </citation>
    <scope>NUCLEOTIDE SEQUENCE [LARGE SCALE GENOMIC DNA]</scope>
    <source>
        <strain evidence="2 3">So0007-03</strain>
    </source>
</reference>
<gene>
    <name evidence="2" type="ORF">BE21_08255</name>
    <name evidence="1" type="ORF">SOCE836_076520</name>
</gene>
<dbReference type="EMBL" id="JEME01000088">
    <property type="protein sequence ID" value="KYG11248.1"/>
    <property type="molecule type" value="Genomic_DNA"/>
</dbReference>
<evidence type="ECO:0000313" key="4">
    <source>
        <dbReference type="Proteomes" id="UP000295497"/>
    </source>
</evidence>
<dbReference type="RefSeq" id="WP_129578482.1">
    <property type="nucleotide sequence ID" value="NZ_CP012672.1"/>
</dbReference>
<dbReference type="InterPro" id="IPR035093">
    <property type="entry name" value="RelE/ParE_toxin_dom_sf"/>
</dbReference>
<dbReference type="Proteomes" id="UP000075502">
    <property type="component" value="Unassembled WGS sequence"/>
</dbReference>
<accession>A0A150U390</accession>
<evidence type="ECO:0008006" key="5">
    <source>
        <dbReference type="Google" id="ProtNLM"/>
    </source>
</evidence>
<reference evidence="1 4" key="2">
    <citation type="submission" date="2015-09" db="EMBL/GenBank/DDBJ databases">
        <title>Sorangium comparison.</title>
        <authorList>
            <person name="Zaburannyi N."/>
            <person name="Bunk B."/>
            <person name="Overmann J."/>
            <person name="Mueller R."/>
        </authorList>
    </citation>
    <scope>NUCLEOTIDE SEQUENCE [LARGE SCALE GENOMIC DNA]</scope>
    <source>
        <strain evidence="1 4">So ce836</strain>
    </source>
</reference>
<name>A0A150U390_SORCE</name>
<organism evidence="2 3">
    <name type="scientific">Sorangium cellulosum</name>
    <name type="common">Polyangium cellulosum</name>
    <dbReference type="NCBI Taxonomy" id="56"/>
    <lineage>
        <taxon>Bacteria</taxon>
        <taxon>Pseudomonadati</taxon>
        <taxon>Myxococcota</taxon>
        <taxon>Polyangia</taxon>
        <taxon>Polyangiales</taxon>
        <taxon>Polyangiaceae</taxon>
        <taxon>Sorangium</taxon>
    </lineage>
</organism>
<evidence type="ECO:0000313" key="3">
    <source>
        <dbReference type="Proteomes" id="UP000075502"/>
    </source>
</evidence>
<evidence type="ECO:0000313" key="2">
    <source>
        <dbReference type="EMBL" id="KYG11248.1"/>
    </source>
</evidence>
<proteinExistence type="predicted"/>
<evidence type="ECO:0000313" key="1">
    <source>
        <dbReference type="EMBL" id="AUX35460.1"/>
    </source>
</evidence>
<protein>
    <recommendedName>
        <fullName evidence="5">Cytotoxic translational repressor of toxin-antitoxin stability system</fullName>
    </recommendedName>
</protein>
<dbReference type="AlphaFoldDB" id="A0A150U390"/>
<dbReference type="Proteomes" id="UP000295497">
    <property type="component" value="Chromosome"/>
</dbReference>
<dbReference type="Gene3D" id="3.30.2310.20">
    <property type="entry name" value="RelE-like"/>
    <property type="match status" value="1"/>
</dbReference>
<dbReference type="EMBL" id="CP012672">
    <property type="protein sequence ID" value="AUX35460.1"/>
    <property type="molecule type" value="Genomic_DNA"/>
</dbReference>
<sequence>MTWIVDWTPPGRVALERLPWTDAARIDEAVERFARAGEGDFYRLPEDDAVTLRLRVGSYRVRLTRDVRERVLRVWWVYRV</sequence>
<dbReference type="SUPFAM" id="SSF143011">
    <property type="entry name" value="RelE-like"/>
    <property type="match status" value="1"/>
</dbReference>